<evidence type="ECO:0000313" key="5">
    <source>
        <dbReference type="Proteomes" id="UP000325576"/>
    </source>
</evidence>
<organism evidence="4 5">
    <name type="scientific">Rhodococcus erythropolis</name>
    <name type="common">Arthrobacter picolinophilus</name>
    <dbReference type="NCBI Taxonomy" id="1833"/>
    <lineage>
        <taxon>Bacteria</taxon>
        <taxon>Bacillati</taxon>
        <taxon>Actinomycetota</taxon>
        <taxon>Actinomycetes</taxon>
        <taxon>Mycobacteriales</taxon>
        <taxon>Nocardiaceae</taxon>
        <taxon>Rhodococcus</taxon>
        <taxon>Rhodococcus erythropolis group</taxon>
    </lineage>
</organism>
<dbReference type="AlphaFoldDB" id="A0A5N5E3J9"/>
<dbReference type="InterPro" id="IPR051677">
    <property type="entry name" value="AfsR-DnrI-RedD_regulator"/>
</dbReference>
<dbReference type="GO" id="GO:0006355">
    <property type="term" value="P:regulation of DNA-templated transcription"/>
    <property type="evidence" value="ECO:0007669"/>
    <property type="project" value="InterPro"/>
</dbReference>
<name>A0A5N5E3J9_RHOER</name>
<comment type="caution">
    <text evidence="4">The sequence shown here is derived from an EMBL/GenBank/DDBJ whole genome shotgun (WGS) entry which is preliminary data.</text>
</comment>
<feature type="domain" description="OmpR/PhoB-type" evidence="3">
    <location>
        <begin position="1"/>
        <end position="105"/>
    </location>
</feature>
<dbReference type="Proteomes" id="UP000325576">
    <property type="component" value="Unassembled WGS sequence"/>
</dbReference>
<dbReference type="SMART" id="SM00862">
    <property type="entry name" value="Trans_reg_C"/>
    <property type="match status" value="1"/>
</dbReference>
<gene>
    <name evidence="4" type="ORF">BS297_12665</name>
</gene>
<feature type="DNA-binding region" description="OmpR/PhoB-type" evidence="2">
    <location>
        <begin position="1"/>
        <end position="105"/>
    </location>
</feature>
<evidence type="ECO:0000259" key="3">
    <source>
        <dbReference type="PROSITE" id="PS51755"/>
    </source>
</evidence>
<dbReference type="Gene3D" id="1.10.10.10">
    <property type="entry name" value="Winged helix-like DNA-binding domain superfamily/Winged helix DNA-binding domain"/>
    <property type="match status" value="1"/>
</dbReference>
<feature type="non-terminal residue" evidence="4">
    <location>
        <position position="113"/>
    </location>
</feature>
<sequence length="113" mass="12238">MRDHTFEAPAFGVLGPVVAWNDSSGLIDLKGPRHRAVLARLIIARGRVVPVDVIVDDFWVDPPAGATSAIRTFVSALRRALEPDRAPRTKPKVIVTEGPGYAFRAAPDAVDAW</sequence>
<protein>
    <recommendedName>
        <fullName evidence="3">OmpR/PhoB-type domain-containing protein</fullName>
    </recommendedName>
</protein>
<dbReference type="EMBL" id="MRBO01000380">
    <property type="protein sequence ID" value="KAB2584995.1"/>
    <property type="molecule type" value="Genomic_DNA"/>
</dbReference>
<dbReference type="InterPro" id="IPR036388">
    <property type="entry name" value="WH-like_DNA-bd_sf"/>
</dbReference>
<evidence type="ECO:0000256" key="1">
    <source>
        <dbReference type="ARBA" id="ARBA00023125"/>
    </source>
</evidence>
<dbReference type="InterPro" id="IPR016032">
    <property type="entry name" value="Sig_transdc_resp-reg_C-effctor"/>
</dbReference>
<dbReference type="InterPro" id="IPR001867">
    <property type="entry name" value="OmpR/PhoB-type_DNA-bd"/>
</dbReference>
<keyword evidence="1 2" id="KW-0238">DNA-binding</keyword>
<dbReference type="PANTHER" id="PTHR35807">
    <property type="entry name" value="TRANSCRIPTIONAL REGULATOR REDD-RELATED"/>
    <property type="match status" value="1"/>
</dbReference>
<dbReference type="Pfam" id="PF00486">
    <property type="entry name" value="Trans_reg_C"/>
    <property type="match status" value="1"/>
</dbReference>
<accession>A0A5N5E3J9</accession>
<evidence type="ECO:0000256" key="2">
    <source>
        <dbReference type="PROSITE-ProRule" id="PRU01091"/>
    </source>
</evidence>
<dbReference type="SUPFAM" id="SSF46894">
    <property type="entry name" value="C-terminal effector domain of the bipartite response regulators"/>
    <property type="match status" value="1"/>
</dbReference>
<dbReference type="GO" id="GO:0000160">
    <property type="term" value="P:phosphorelay signal transduction system"/>
    <property type="evidence" value="ECO:0007669"/>
    <property type="project" value="InterPro"/>
</dbReference>
<dbReference type="GO" id="GO:0003677">
    <property type="term" value="F:DNA binding"/>
    <property type="evidence" value="ECO:0007669"/>
    <property type="project" value="UniProtKB-UniRule"/>
</dbReference>
<dbReference type="PANTHER" id="PTHR35807:SF1">
    <property type="entry name" value="TRANSCRIPTIONAL REGULATOR REDD"/>
    <property type="match status" value="1"/>
</dbReference>
<proteinExistence type="predicted"/>
<evidence type="ECO:0000313" key="4">
    <source>
        <dbReference type="EMBL" id="KAB2584995.1"/>
    </source>
</evidence>
<reference evidence="4 5" key="1">
    <citation type="journal article" date="2017" name="Poromechanics V (2013)">
        <title>Genomic Characterization of the Arsenic-Tolerant Actinobacterium, &lt;i&gt;Rhodococcus erythropolis&lt;/i&gt; S43.</title>
        <authorList>
            <person name="Retamal-Morales G."/>
            <person name="Mehnert M."/>
            <person name="Schwabe R."/>
            <person name="Tischler D."/>
            <person name="Schloemann M."/>
            <person name="Levican G.J."/>
        </authorList>
    </citation>
    <scope>NUCLEOTIDE SEQUENCE [LARGE SCALE GENOMIC DNA]</scope>
    <source>
        <strain evidence="4 5">S43</strain>
    </source>
</reference>
<dbReference type="PROSITE" id="PS51755">
    <property type="entry name" value="OMPR_PHOB"/>
    <property type="match status" value="1"/>
</dbReference>